<dbReference type="GO" id="GO:0016491">
    <property type="term" value="F:oxidoreductase activity"/>
    <property type="evidence" value="ECO:0007669"/>
    <property type="project" value="UniProtKB-KW"/>
</dbReference>
<dbReference type="AlphaFoldDB" id="A0A9D1GZ63"/>
<comment type="caution">
    <text evidence="2">The sequence shown here is derived from an EMBL/GenBank/DDBJ whole genome shotgun (WGS) entry which is preliminary data.</text>
</comment>
<organism evidence="2 3">
    <name type="scientific">Candidatus Avipropionibacterium avicola</name>
    <dbReference type="NCBI Taxonomy" id="2840701"/>
    <lineage>
        <taxon>Bacteria</taxon>
        <taxon>Bacillati</taxon>
        <taxon>Actinomycetota</taxon>
        <taxon>Actinomycetes</taxon>
        <taxon>Propionibacteriales</taxon>
        <taxon>Propionibacteriaceae</taxon>
        <taxon>Propionibacteriaceae incertae sedis</taxon>
        <taxon>Candidatus Avipropionibacterium</taxon>
    </lineage>
</organism>
<keyword evidence="1" id="KW-0560">Oxidoreductase</keyword>
<reference evidence="2" key="2">
    <citation type="journal article" date="2021" name="PeerJ">
        <title>Extensive microbial diversity within the chicken gut microbiome revealed by metagenomics and culture.</title>
        <authorList>
            <person name="Gilroy R."/>
            <person name="Ravi A."/>
            <person name="Getino M."/>
            <person name="Pursley I."/>
            <person name="Horton D.L."/>
            <person name="Alikhan N.F."/>
            <person name="Baker D."/>
            <person name="Gharbi K."/>
            <person name="Hall N."/>
            <person name="Watson M."/>
            <person name="Adriaenssens E.M."/>
            <person name="Foster-Nyarko E."/>
            <person name="Jarju S."/>
            <person name="Secka A."/>
            <person name="Antonio M."/>
            <person name="Oren A."/>
            <person name="Chaudhuri R.R."/>
            <person name="La Ragione R."/>
            <person name="Hildebrand F."/>
            <person name="Pallen M.J."/>
        </authorList>
    </citation>
    <scope>NUCLEOTIDE SEQUENCE</scope>
    <source>
        <strain evidence="2">ChiGjej1B1-24693</strain>
    </source>
</reference>
<dbReference type="Proteomes" id="UP000886842">
    <property type="component" value="Unassembled WGS sequence"/>
</dbReference>
<evidence type="ECO:0000313" key="2">
    <source>
        <dbReference type="EMBL" id="HIT76236.1"/>
    </source>
</evidence>
<sequence length="316" mass="35467">MSDRMTLDRMIGGDPRERPWLFFSLTPPRRTVSPERLERIAEATAERLARLDLDAVVLYDIEDESDRNPQERPFPYLSTMDPGDFAARYLRGWDGPTVIYRSVGKYRPEELSGWLQEPGSSRIATVLVGASSSDKPVTLSLPQAHQVWQKAGAPVPLGGVTIPERHAQRGDEHERMLSKQRSGSSFFVSQVIYDVDAAKDLISDYHYACLDRGIEAAPVVFTLSVCGSLRTLDFLRWLGVHLPRWVTNELERADDPLAESYRQCVVIAEELTAFCRRLGVPFGFNVESVSTRKVEIEASVRLAGQLSDMVRPTTTA</sequence>
<accession>A0A9D1GZ63</accession>
<name>A0A9D1GZ63_9ACTN</name>
<dbReference type="EMBL" id="DVLP01000343">
    <property type="protein sequence ID" value="HIT76236.1"/>
    <property type="molecule type" value="Genomic_DNA"/>
</dbReference>
<gene>
    <name evidence="2" type="ORF">IAA98_11685</name>
</gene>
<dbReference type="InterPro" id="IPR029041">
    <property type="entry name" value="FAD-linked_oxidoreductase-like"/>
</dbReference>
<dbReference type="SUPFAM" id="SSF51730">
    <property type="entry name" value="FAD-linked oxidoreductase"/>
    <property type="match status" value="1"/>
</dbReference>
<evidence type="ECO:0000256" key="1">
    <source>
        <dbReference type="ARBA" id="ARBA00023002"/>
    </source>
</evidence>
<reference evidence="2" key="1">
    <citation type="submission" date="2020-10" db="EMBL/GenBank/DDBJ databases">
        <authorList>
            <person name="Gilroy R."/>
        </authorList>
    </citation>
    <scope>NUCLEOTIDE SEQUENCE</scope>
    <source>
        <strain evidence="2">ChiGjej1B1-24693</strain>
    </source>
</reference>
<evidence type="ECO:0000313" key="3">
    <source>
        <dbReference type="Proteomes" id="UP000886842"/>
    </source>
</evidence>
<dbReference type="Gene3D" id="3.20.20.220">
    <property type="match status" value="1"/>
</dbReference>
<protein>
    <submittedName>
        <fullName evidence="2">Methylenetetrahydrofolate reductase</fullName>
    </submittedName>
</protein>
<proteinExistence type="predicted"/>